<protein>
    <submittedName>
        <fullName evidence="10">Gamma-aminobutyrate permease</fullName>
    </submittedName>
</protein>
<evidence type="ECO:0000256" key="6">
    <source>
        <dbReference type="ARBA" id="ARBA00022989"/>
    </source>
</evidence>
<dbReference type="GO" id="GO:0055085">
    <property type="term" value="P:transmembrane transport"/>
    <property type="evidence" value="ECO:0007669"/>
    <property type="project" value="InterPro"/>
</dbReference>
<evidence type="ECO:0000256" key="7">
    <source>
        <dbReference type="ARBA" id="ARBA00023136"/>
    </source>
</evidence>
<keyword evidence="11" id="KW-1185">Reference proteome</keyword>
<feature type="transmembrane region" description="Helical" evidence="8">
    <location>
        <begin position="251"/>
        <end position="270"/>
    </location>
</feature>
<evidence type="ECO:0000313" key="10">
    <source>
        <dbReference type="EMBL" id="ORC22591.1"/>
    </source>
</evidence>
<keyword evidence="5" id="KW-0029">Amino-acid transport</keyword>
<feature type="transmembrane region" description="Helical" evidence="8">
    <location>
        <begin position="21"/>
        <end position="39"/>
    </location>
</feature>
<organism evidence="10 11">
    <name type="scientific">Rothia nasimurium</name>
    <dbReference type="NCBI Taxonomy" id="85336"/>
    <lineage>
        <taxon>Bacteria</taxon>
        <taxon>Bacillati</taxon>
        <taxon>Actinomycetota</taxon>
        <taxon>Actinomycetes</taxon>
        <taxon>Micrococcales</taxon>
        <taxon>Micrococcaceae</taxon>
        <taxon>Rothia</taxon>
    </lineage>
</organism>
<dbReference type="AlphaFoldDB" id="A0A1Y1RRD9"/>
<gene>
    <name evidence="10" type="ORF">A7979_10790</name>
</gene>
<dbReference type="PANTHER" id="PTHR43495">
    <property type="entry name" value="GABA PERMEASE"/>
    <property type="match status" value="1"/>
</dbReference>
<reference evidence="10 11" key="1">
    <citation type="submission" date="2016-05" db="EMBL/GenBank/DDBJ databases">
        <title>Draft genome sequence of a porcine commensal Rothia nasimurium.</title>
        <authorList>
            <person name="Gaiser R.A."/>
            <person name="Van Baarlen P."/>
            <person name="Wells J.M."/>
        </authorList>
    </citation>
    <scope>NUCLEOTIDE SEQUENCE [LARGE SCALE GENOMIC DNA]</scope>
    <source>
        <strain evidence="10 11">PT-32</strain>
    </source>
</reference>
<evidence type="ECO:0000256" key="4">
    <source>
        <dbReference type="ARBA" id="ARBA00022692"/>
    </source>
</evidence>
<feature type="transmembrane region" description="Helical" evidence="8">
    <location>
        <begin position="404"/>
        <end position="429"/>
    </location>
</feature>
<evidence type="ECO:0000256" key="1">
    <source>
        <dbReference type="ARBA" id="ARBA00004141"/>
    </source>
</evidence>
<dbReference type="Proteomes" id="UP000192359">
    <property type="component" value="Unassembled WGS sequence"/>
</dbReference>
<dbReference type="InterPro" id="IPR004841">
    <property type="entry name" value="AA-permease/SLC12A_dom"/>
</dbReference>
<feature type="transmembrane region" description="Helical" evidence="8">
    <location>
        <begin position="208"/>
        <end position="230"/>
    </location>
</feature>
<dbReference type="GO" id="GO:0006865">
    <property type="term" value="P:amino acid transport"/>
    <property type="evidence" value="ECO:0007669"/>
    <property type="project" value="UniProtKB-KW"/>
</dbReference>
<dbReference type="FunFam" id="1.20.1740.10:FF:000001">
    <property type="entry name" value="Amino acid permease"/>
    <property type="match status" value="1"/>
</dbReference>
<comment type="caution">
    <text evidence="10">The sequence shown here is derived from an EMBL/GenBank/DDBJ whole genome shotgun (WGS) entry which is preliminary data.</text>
</comment>
<feature type="transmembrane region" description="Helical" evidence="8">
    <location>
        <begin position="435"/>
        <end position="454"/>
    </location>
</feature>
<dbReference type="Pfam" id="PF00324">
    <property type="entry name" value="AA_permease"/>
    <property type="match status" value="1"/>
</dbReference>
<feature type="transmembrane region" description="Helical" evidence="8">
    <location>
        <begin position="342"/>
        <end position="362"/>
    </location>
</feature>
<feature type="transmembrane region" description="Helical" evidence="8">
    <location>
        <begin position="162"/>
        <end position="183"/>
    </location>
</feature>
<dbReference type="PIRSF" id="PIRSF006060">
    <property type="entry name" value="AA_transporter"/>
    <property type="match status" value="1"/>
</dbReference>
<keyword evidence="4 8" id="KW-0812">Transmembrane</keyword>
<evidence type="ECO:0000313" key="11">
    <source>
        <dbReference type="Proteomes" id="UP000192359"/>
    </source>
</evidence>
<accession>A0A1Y1RRD9</accession>
<dbReference type="GO" id="GO:0016020">
    <property type="term" value="C:membrane"/>
    <property type="evidence" value="ECO:0007669"/>
    <property type="project" value="UniProtKB-SubCell"/>
</dbReference>
<keyword evidence="6 8" id="KW-1133">Transmembrane helix</keyword>
<evidence type="ECO:0000256" key="8">
    <source>
        <dbReference type="SAM" id="Phobius"/>
    </source>
</evidence>
<feature type="transmembrane region" description="Helical" evidence="8">
    <location>
        <begin position="368"/>
        <end position="392"/>
    </location>
</feature>
<feature type="transmembrane region" description="Helical" evidence="8">
    <location>
        <begin position="290"/>
        <end position="321"/>
    </location>
</feature>
<comment type="subcellular location">
    <subcellularLocation>
        <location evidence="1">Membrane</location>
        <topology evidence="1">Multi-pass membrane protein</topology>
    </subcellularLocation>
</comment>
<evidence type="ECO:0000259" key="9">
    <source>
        <dbReference type="Pfam" id="PF00324"/>
    </source>
</evidence>
<proteinExistence type="inferred from homology"/>
<evidence type="ECO:0000256" key="5">
    <source>
        <dbReference type="ARBA" id="ARBA00022970"/>
    </source>
</evidence>
<evidence type="ECO:0000256" key="2">
    <source>
        <dbReference type="ARBA" id="ARBA00008583"/>
    </source>
</evidence>
<keyword evidence="3" id="KW-0813">Transport</keyword>
<dbReference type="Gene3D" id="1.20.1740.10">
    <property type="entry name" value="Amino acid/polyamine transporter I"/>
    <property type="match status" value="1"/>
</dbReference>
<dbReference type="PANTHER" id="PTHR43495:SF5">
    <property type="entry name" value="GAMMA-AMINOBUTYRIC ACID PERMEASE"/>
    <property type="match status" value="1"/>
</dbReference>
<feature type="domain" description="Amino acid permease/ SLC12A" evidence="9">
    <location>
        <begin position="24"/>
        <end position="432"/>
    </location>
</feature>
<feature type="transmembrane region" description="Helical" evidence="8">
    <location>
        <begin position="131"/>
        <end position="150"/>
    </location>
</feature>
<keyword evidence="7 8" id="KW-0472">Membrane</keyword>
<feature type="transmembrane region" description="Helical" evidence="8">
    <location>
        <begin position="101"/>
        <end position="125"/>
    </location>
</feature>
<sequence>MVAESTSKTRQGGNLSRQLSHGQLTMIALGLAVGTGLFLGSGPAIAIAGPAVIVSYAIGSLIAAIIGACAGEMAVRYPVRGGFGTIAGKFISPYAGYLTRWAYWMTTVTLAGAEVVAVGAYMAYWYPDVPLWIWVLIAGVSILVLNLTSVKSFGIVEFFLSSIKVSAVVLFIIFGLALVFFGLPGQGATGVANLTAHGGFIPNGLGSIWLALAIVMFSFGGIELISISAAEAKDPVRSVRSSAKAMMWRLATFYVLSLFIVVAIIPWTTASTLGKDIEGSPFVMVFTELGIPYIGGITNFILMTAALSGANAALYAATRLLHALGHEGMAPKVLSRTSSSGIPALALTVSSLGAVVAMIMAISGVGGIFGYMMALVTVCVLVVWSMILLSYIAYKRAEGNASPFLVFGGSATATVGLIGVIATFIAMFFSGSSMLTSVLVGLGFFGIITVVYFAGVNKNVQTSDDAFEEVRAVTTSLPEVSDRPQAK</sequence>
<comment type="similarity">
    <text evidence="2">Belongs to the amino acid-polyamine-organocation (APC) superfamily. Amino acid transporter (AAT) (TC 2.A.3.1) family.</text>
</comment>
<dbReference type="EMBL" id="LXWF01000009">
    <property type="protein sequence ID" value="ORC22591.1"/>
    <property type="molecule type" value="Genomic_DNA"/>
</dbReference>
<name>A0A1Y1RRD9_9MICC</name>
<evidence type="ECO:0000256" key="3">
    <source>
        <dbReference type="ARBA" id="ARBA00022448"/>
    </source>
</evidence>
<feature type="transmembrane region" description="Helical" evidence="8">
    <location>
        <begin position="45"/>
        <end position="70"/>
    </location>
</feature>